<dbReference type="EMBL" id="LCDO01000001">
    <property type="protein sequence ID" value="KKS57466.1"/>
    <property type="molecule type" value="Genomic_DNA"/>
</dbReference>
<feature type="transmembrane region" description="Helical" evidence="3">
    <location>
        <begin position="385"/>
        <end position="403"/>
    </location>
</feature>
<feature type="transmembrane region" description="Helical" evidence="3">
    <location>
        <begin position="358"/>
        <end position="378"/>
    </location>
</feature>
<evidence type="ECO:0000313" key="4">
    <source>
        <dbReference type="EMBL" id="KKS57466.1"/>
    </source>
</evidence>
<sequence length="564" mass="64624">MNKIFKTNWLILAFFLSYFIIGLALYHPVLNSFFVSDDFDWLTRAKFTPLTIGSYFLKNSNGGTEGGVYRPLTELSYLLDYKISGLNPAFFHFSNLLFFSLTSLVLFWLVFLLTKKRWLGFLSGLFFLILPNHPEAVSWISGRGDVLAAFFYILSLALYIKLRQVSVATFLNSATKKPRNKKVFFLFVLSLISFFFSVLCKEMGLTLPALIVAYEILFVSGWKKESWRGVLKRLLYLLPYALVLLLYLFLRFKTTAILAGFYANPQVKPSAVHLIRTLITIIDSNFFENFHRLGVAARVMRLYVFIPGVCLLSYFIYLILKKYRQEKIALLGLIILIVGAFPALPLSFSLNTSEGERFAYLPSLGMAIILGWISYKIISFKLTKYLQFLPPAILILFLSFVLVQKNYYWQEAGAISQNLLFNFGQKVNLQTKQGIVILAMPDNVYGAQVLRNGWFSALRLYYPNYTPDLLVAVPRLHITDTGLAVWLAKADGFASKGTEKVFHGAPKLESLDYTMQITNYDKKISSGDFLEITFTKDFLAQMKQKKIIFLAPFYDEFKILELKK</sequence>
<feature type="transmembrane region" description="Helical" evidence="3">
    <location>
        <begin position="146"/>
        <end position="162"/>
    </location>
</feature>
<dbReference type="PANTHER" id="PTHR44227">
    <property type="match status" value="1"/>
</dbReference>
<evidence type="ECO:0000256" key="3">
    <source>
        <dbReference type="SAM" id="Phobius"/>
    </source>
</evidence>
<dbReference type="Proteomes" id="UP000034837">
    <property type="component" value="Unassembled WGS sequence"/>
</dbReference>
<evidence type="ECO:0008006" key="6">
    <source>
        <dbReference type="Google" id="ProtNLM"/>
    </source>
</evidence>
<evidence type="ECO:0000313" key="5">
    <source>
        <dbReference type="Proteomes" id="UP000034837"/>
    </source>
</evidence>
<dbReference type="PANTHER" id="PTHR44227:SF3">
    <property type="entry name" value="PROTEIN O-MANNOSYL-TRANSFERASE TMTC4"/>
    <property type="match status" value="1"/>
</dbReference>
<keyword evidence="3" id="KW-1133">Transmembrane helix</keyword>
<accession>A0A0G1CFX3</accession>
<protein>
    <recommendedName>
        <fullName evidence="6">Glycosyltransferase RgtA/B/C/D-like domain-containing protein</fullName>
    </recommendedName>
</protein>
<feature type="transmembrane region" description="Helical" evidence="3">
    <location>
        <begin position="205"/>
        <end position="222"/>
    </location>
</feature>
<organism evidence="4 5">
    <name type="scientific">Candidatus Magasanikbacteria bacterium GW2011_GWA2_42_32</name>
    <dbReference type="NCBI Taxonomy" id="1619039"/>
    <lineage>
        <taxon>Bacteria</taxon>
        <taxon>Candidatus Magasanikiibacteriota</taxon>
    </lineage>
</organism>
<feature type="transmembrane region" description="Helical" evidence="3">
    <location>
        <begin position="89"/>
        <end position="111"/>
    </location>
</feature>
<proteinExistence type="predicted"/>
<keyword evidence="1" id="KW-0677">Repeat</keyword>
<feature type="transmembrane region" description="Helical" evidence="3">
    <location>
        <begin position="183"/>
        <end position="199"/>
    </location>
</feature>
<keyword evidence="2" id="KW-0802">TPR repeat</keyword>
<feature type="transmembrane region" description="Helical" evidence="3">
    <location>
        <begin position="7"/>
        <end position="26"/>
    </location>
</feature>
<evidence type="ECO:0000256" key="2">
    <source>
        <dbReference type="ARBA" id="ARBA00022803"/>
    </source>
</evidence>
<name>A0A0G1CFX3_9BACT</name>
<keyword evidence="3" id="KW-0812">Transmembrane</keyword>
<dbReference type="AlphaFoldDB" id="A0A0G1CFX3"/>
<evidence type="ECO:0000256" key="1">
    <source>
        <dbReference type="ARBA" id="ARBA00022737"/>
    </source>
</evidence>
<feature type="transmembrane region" description="Helical" evidence="3">
    <location>
        <begin position="118"/>
        <end position="134"/>
    </location>
</feature>
<reference evidence="4 5" key="1">
    <citation type="journal article" date="2015" name="Nature">
        <title>rRNA introns, odd ribosomes, and small enigmatic genomes across a large radiation of phyla.</title>
        <authorList>
            <person name="Brown C.T."/>
            <person name="Hug L.A."/>
            <person name="Thomas B.C."/>
            <person name="Sharon I."/>
            <person name="Castelle C.J."/>
            <person name="Singh A."/>
            <person name="Wilkins M.J."/>
            <person name="Williams K.H."/>
            <person name="Banfield J.F."/>
        </authorList>
    </citation>
    <scope>NUCLEOTIDE SEQUENCE [LARGE SCALE GENOMIC DNA]</scope>
</reference>
<dbReference type="InterPro" id="IPR052346">
    <property type="entry name" value="O-mannosyl-transferase_TMTC"/>
</dbReference>
<feature type="transmembrane region" description="Helical" evidence="3">
    <location>
        <begin position="302"/>
        <end position="320"/>
    </location>
</feature>
<gene>
    <name evidence="4" type="ORF">UV20_C0001G0106</name>
</gene>
<feature type="transmembrane region" description="Helical" evidence="3">
    <location>
        <begin position="234"/>
        <end position="252"/>
    </location>
</feature>
<keyword evidence="3" id="KW-0472">Membrane</keyword>
<comment type="caution">
    <text evidence="4">The sequence shown here is derived from an EMBL/GenBank/DDBJ whole genome shotgun (WGS) entry which is preliminary data.</text>
</comment>
<feature type="transmembrane region" description="Helical" evidence="3">
    <location>
        <begin position="327"/>
        <end position="346"/>
    </location>
</feature>